<proteinExistence type="predicted"/>
<gene>
    <name evidence="1" type="ORF">EA655_05500</name>
</gene>
<name>A0A4Q8M7A8_9GAMM</name>
<dbReference type="RefSeq" id="WP_130533735.1">
    <property type="nucleotide sequence ID" value="NZ_SHMG01000002.1"/>
</dbReference>
<sequence>MKDFSFQGKVYLGTRLAGGKPGELKWVGDAPKCEVTLQVDSEQRTESYSGNRLTSARLQKSKEATIALTLNWATPDNLALGLYGSMATVAGGSVTGELLPTDLQADSVVSLDHGDVSALVITDSDATPATLAAGTNYAIDSAKGGLVRIIDPTGFTQPFKAAYSYGGSVDVAMFTAQPPERYLLLDGVNTLDKSRVIMRLYRVQFDPTSNLPLINDSFGQLELSGAVLFDSESAADAALGGFGKIQVIDAE</sequence>
<dbReference type="PIRSF" id="PIRSF028589">
    <property type="entry name" value="UCP028589"/>
    <property type="match status" value="1"/>
</dbReference>
<evidence type="ECO:0000313" key="1">
    <source>
        <dbReference type="EMBL" id="TAA45643.1"/>
    </source>
</evidence>
<dbReference type="EMBL" id="SHMG01000002">
    <property type="protein sequence ID" value="TAA45643.1"/>
    <property type="molecule type" value="Genomic_DNA"/>
</dbReference>
<reference evidence="1 2" key="1">
    <citation type="submission" date="2019-02" db="EMBL/GenBank/DDBJ databases">
        <title>WGS of Pseudoxanthomonas species novum from clinical isolates.</title>
        <authorList>
            <person name="Bernier A.-M."/>
            <person name="Bernard K."/>
            <person name="Vachon A."/>
        </authorList>
    </citation>
    <scope>NUCLEOTIDE SEQUENCE [LARGE SCALE GENOMIC DNA]</scope>
    <source>
        <strain evidence="1 2">NML130969</strain>
    </source>
</reference>
<dbReference type="InterPro" id="IPR016893">
    <property type="entry name" value="UCP028589"/>
</dbReference>
<dbReference type="AlphaFoldDB" id="A0A4Q8M7A8"/>
<comment type="caution">
    <text evidence="1">The sequence shown here is derived from an EMBL/GenBank/DDBJ whole genome shotgun (WGS) entry which is preliminary data.</text>
</comment>
<accession>A0A4Q8M7A8</accession>
<dbReference type="OrthoDB" id="6702050at2"/>
<organism evidence="1 2">
    <name type="scientific">Pseudoxanthomonas winnipegensis</name>
    <dbReference type="NCBI Taxonomy" id="2480810"/>
    <lineage>
        <taxon>Bacteria</taxon>
        <taxon>Pseudomonadati</taxon>
        <taxon>Pseudomonadota</taxon>
        <taxon>Gammaproteobacteria</taxon>
        <taxon>Lysobacterales</taxon>
        <taxon>Lysobacteraceae</taxon>
        <taxon>Pseudoxanthomonas</taxon>
    </lineage>
</organism>
<protein>
    <submittedName>
        <fullName evidence="1">Uncharacterized protein</fullName>
    </submittedName>
</protein>
<evidence type="ECO:0000313" key="2">
    <source>
        <dbReference type="Proteomes" id="UP000294164"/>
    </source>
</evidence>
<dbReference type="Proteomes" id="UP000294164">
    <property type="component" value="Unassembled WGS sequence"/>
</dbReference>